<proteinExistence type="predicted"/>
<evidence type="ECO:0000313" key="3">
    <source>
        <dbReference type="Proteomes" id="UP000224854"/>
    </source>
</evidence>
<feature type="region of interest" description="Disordered" evidence="1">
    <location>
        <begin position="369"/>
        <end position="389"/>
    </location>
</feature>
<sequence length="450" mass="48620">MSTVQQGARSLRKTSARTAASSSEQSTRSSSPSRLPVKPRPSGQNSSHVSSLAAKRGSRVTSETSRPTWSNAATTAPTTAAPTRLSRLPPPTTASSSTRRPTSSSTRRPTSAIGVPTSQARQAQGHVRAKSTATALNSPTTLQPLLATGRFLGQRSVSLAVARPPASTRPPPPLGKAGSKAQPLAIAAPPSPSKHAASIAETTRLQAELLQLHLFHRNAAAVNAQWQASAKATLGGRFAQLSNANNAIAQQQRDAMEHGNIMALWRWGTWGQPLDTKIQALDDVVAGIWTLTASSGRLARTVKSFDHWLQGVGCIQEARGSNKMRQLLRNHQALFVSELDAPWKEECVSMLRLLEGWRAQLREIDHTTQAHEPRAHEPHHGTSPQGRASTLHRMLATVRQLLDGTLAELRAMQEIERRALAREDAWLESTNHAQQGGQDKQKAGAIWRVL</sequence>
<accession>A0A2C5ZIA2</accession>
<reference evidence="2 3" key="1">
    <citation type="submission" date="2017-06" db="EMBL/GenBank/DDBJ databases">
        <title>Ant-infecting Ophiocordyceps genomes reveal a high diversity of potential behavioral manipulation genes and a possible major role for enterotoxins.</title>
        <authorList>
            <person name="De Bekker C."/>
            <person name="Evans H.C."/>
            <person name="Brachmann A."/>
            <person name="Hughes D.P."/>
        </authorList>
    </citation>
    <scope>NUCLEOTIDE SEQUENCE [LARGE SCALE GENOMIC DNA]</scope>
    <source>
        <strain evidence="2 3">1348a</strain>
    </source>
</reference>
<evidence type="ECO:0000256" key="1">
    <source>
        <dbReference type="SAM" id="MobiDB-lite"/>
    </source>
</evidence>
<gene>
    <name evidence="2" type="ORF">CDD82_2193</name>
</gene>
<protein>
    <submittedName>
        <fullName evidence="2">Uncharacterized protein</fullName>
    </submittedName>
</protein>
<evidence type="ECO:0000313" key="2">
    <source>
        <dbReference type="EMBL" id="PHH79736.1"/>
    </source>
</evidence>
<feature type="compositionally biased region" description="Polar residues" evidence="1">
    <location>
        <begin position="59"/>
        <end position="71"/>
    </location>
</feature>
<feature type="compositionally biased region" description="Basic and acidic residues" evidence="1">
    <location>
        <begin position="369"/>
        <end position="380"/>
    </location>
</feature>
<feature type="compositionally biased region" description="Low complexity" evidence="1">
    <location>
        <begin position="16"/>
        <end position="34"/>
    </location>
</feature>
<dbReference type="Proteomes" id="UP000224854">
    <property type="component" value="Unassembled WGS sequence"/>
</dbReference>
<dbReference type="AlphaFoldDB" id="A0A2C5ZIA2"/>
<feature type="region of interest" description="Disordered" evidence="1">
    <location>
        <begin position="162"/>
        <end position="193"/>
    </location>
</feature>
<organism evidence="2 3">
    <name type="scientific">Ophiocordyceps australis</name>
    <dbReference type="NCBI Taxonomy" id="1399860"/>
    <lineage>
        <taxon>Eukaryota</taxon>
        <taxon>Fungi</taxon>
        <taxon>Dikarya</taxon>
        <taxon>Ascomycota</taxon>
        <taxon>Pezizomycotina</taxon>
        <taxon>Sordariomycetes</taxon>
        <taxon>Hypocreomycetidae</taxon>
        <taxon>Hypocreales</taxon>
        <taxon>Ophiocordycipitaceae</taxon>
        <taxon>Ophiocordyceps</taxon>
    </lineage>
</organism>
<feature type="compositionally biased region" description="Low complexity" evidence="1">
    <location>
        <begin position="72"/>
        <end position="112"/>
    </location>
</feature>
<comment type="caution">
    <text evidence="2">The sequence shown here is derived from an EMBL/GenBank/DDBJ whole genome shotgun (WGS) entry which is preliminary data.</text>
</comment>
<dbReference type="EMBL" id="NJEU01000176">
    <property type="protein sequence ID" value="PHH79736.1"/>
    <property type="molecule type" value="Genomic_DNA"/>
</dbReference>
<keyword evidence="3" id="KW-1185">Reference proteome</keyword>
<name>A0A2C5ZIA2_9HYPO</name>
<feature type="region of interest" description="Disordered" evidence="1">
    <location>
        <begin position="1"/>
        <end position="136"/>
    </location>
</feature>
<dbReference type="OrthoDB" id="5429993at2759"/>